<dbReference type="PANTHER" id="PTHR10877:SF194">
    <property type="entry name" value="LOCATION OF VULVA DEFECTIVE 1"/>
    <property type="match status" value="1"/>
</dbReference>
<dbReference type="EMBL" id="CAJNOJ010000593">
    <property type="protein sequence ID" value="CAF1492388.1"/>
    <property type="molecule type" value="Genomic_DNA"/>
</dbReference>
<feature type="transmembrane region" description="Helical" evidence="12">
    <location>
        <begin position="2590"/>
        <end position="2611"/>
    </location>
</feature>
<proteinExistence type="inferred from homology"/>
<keyword evidence="7 12" id="KW-0472">Membrane</keyword>
<evidence type="ECO:0000256" key="4">
    <source>
        <dbReference type="ARBA" id="ARBA00022729"/>
    </source>
</evidence>
<dbReference type="InterPro" id="IPR042060">
    <property type="entry name" value="PLAT_polycystin1"/>
</dbReference>
<dbReference type="Gene3D" id="2.120.10.30">
    <property type="entry name" value="TolB, C-terminal domain"/>
    <property type="match status" value="3"/>
</dbReference>
<evidence type="ECO:0000256" key="3">
    <source>
        <dbReference type="ARBA" id="ARBA00022692"/>
    </source>
</evidence>
<feature type="domain" description="PLAT" evidence="13">
    <location>
        <begin position="2380"/>
        <end position="2499"/>
    </location>
</feature>
<dbReference type="Pfam" id="PF13516">
    <property type="entry name" value="LRR_6"/>
    <property type="match status" value="8"/>
</dbReference>
<feature type="transmembrane region" description="Helical" evidence="12">
    <location>
        <begin position="3142"/>
        <end position="3161"/>
    </location>
</feature>
<dbReference type="InterPro" id="IPR013122">
    <property type="entry name" value="PKD1_2_channel"/>
</dbReference>
<dbReference type="FunFam" id="2.60.60.20:FF:000034">
    <property type="entry name" value="Pkd1l2, putative"/>
    <property type="match status" value="1"/>
</dbReference>
<evidence type="ECO:0000256" key="10">
    <source>
        <dbReference type="PROSITE-ProRule" id="PRU00152"/>
    </source>
</evidence>
<dbReference type="Gene3D" id="2.40.10.500">
    <property type="match status" value="1"/>
</dbReference>
<feature type="disulfide bond" evidence="9">
    <location>
        <begin position="2900"/>
        <end position="2913"/>
    </location>
</feature>
<feature type="transmembrane region" description="Helical" evidence="12">
    <location>
        <begin position="2542"/>
        <end position="2563"/>
    </location>
</feature>
<keyword evidence="8" id="KW-0325">Glycoprotein</keyword>
<feature type="transmembrane region" description="Helical" evidence="12">
    <location>
        <begin position="3182"/>
        <end position="3204"/>
    </location>
</feature>
<evidence type="ECO:0000313" key="15">
    <source>
        <dbReference type="EMBL" id="CAF1492388.1"/>
    </source>
</evidence>
<dbReference type="PROSITE" id="PS50181">
    <property type="entry name" value="FBOX"/>
    <property type="match status" value="1"/>
</dbReference>
<dbReference type="Pfam" id="PF08016">
    <property type="entry name" value="PKD_channel"/>
    <property type="match status" value="1"/>
</dbReference>
<dbReference type="SMART" id="SM00308">
    <property type="entry name" value="LH2"/>
    <property type="match status" value="1"/>
</dbReference>
<dbReference type="Pfam" id="PF20519">
    <property type="entry name" value="Polycystin_dom"/>
    <property type="match status" value="1"/>
</dbReference>
<evidence type="ECO:0000313" key="16">
    <source>
        <dbReference type="Proteomes" id="UP000663852"/>
    </source>
</evidence>
<feature type="transmembrane region" description="Helical" evidence="12">
    <location>
        <begin position="2697"/>
        <end position="2721"/>
    </location>
</feature>
<dbReference type="GO" id="GO:0005509">
    <property type="term" value="F:calcium ion binding"/>
    <property type="evidence" value="ECO:0007669"/>
    <property type="project" value="InterPro"/>
</dbReference>
<accession>A0A815SLP8</accession>
<dbReference type="PROSITE" id="PS50095">
    <property type="entry name" value="PLAT"/>
    <property type="match status" value="1"/>
</dbReference>
<dbReference type="InterPro" id="IPR003915">
    <property type="entry name" value="PKD_2"/>
</dbReference>
<evidence type="ECO:0000256" key="9">
    <source>
        <dbReference type="PIRSR" id="PIRSR603915-2"/>
    </source>
</evidence>
<evidence type="ECO:0000256" key="1">
    <source>
        <dbReference type="ARBA" id="ARBA00004141"/>
    </source>
</evidence>
<dbReference type="PANTHER" id="PTHR10877">
    <property type="entry name" value="POLYCYSTIN FAMILY MEMBER"/>
    <property type="match status" value="1"/>
</dbReference>
<evidence type="ECO:0000259" key="14">
    <source>
        <dbReference type="PROSITE" id="PS50181"/>
    </source>
</evidence>
<dbReference type="InterPro" id="IPR001024">
    <property type="entry name" value="PLAT/LH2_dom"/>
</dbReference>
<dbReference type="Pfam" id="PF02010">
    <property type="entry name" value="REJ"/>
    <property type="match status" value="1"/>
</dbReference>
<feature type="repeat" description="NHL" evidence="11">
    <location>
        <begin position="1182"/>
        <end position="1225"/>
    </location>
</feature>
<evidence type="ECO:0000256" key="6">
    <source>
        <dbReference type="ARBA" id="ARBA00022989"/>
    </source>
</evidence>
<evidence type="ECO:0000256" key="2">
    <source>
        <dbReference type="ARBA" id="ARBA00007200"/>
    </source>
</evidence>
<keyword evidence="6 12" id="KW-1133">Transmembrane helix</keyword>
<feature type="transmembrane region" description="Helical" evidence="12">
    <location>
        <begin position="3046"/>
        <end position="3068"/>
    </location>
</feature>
<evidence type="ECO:0000256" key="7">
    <source>
        <dbReference type="ARBA" id="ARBA00023136"/>
    </source>
</evidence>
<comment type="similarity">
    <text evidence="2">Belongs to the polycystin family.</text>
</comment>
<dbReference type="Proteomes" id="UP000663852">
    <property type="component" value="Unassembled WGS sequence"/>
</dbReference>
<dbReference type="Pfam" id="PF01436">
    <property type="entry name" value="NHL"/>
    <property type="match status" value="1"/>
</dbReference>
<dbReference type="Gene3D" id="3.80.10.10">
    <property type="entry name" value="Ribonuclease Inhibitor"/>
    <property type="match status" value="5"/>
</dbReference>
<feature type="transmembrane region" description="Helical" evidence="12">
    <location>
        <begin position="3237"/>
        <end position="3265"/>
    </location>
</feature>
<feature type="repeat" description="NHL" evidence="11">
    <location>
        <begin position="857"/>
        <end position="900"/>
    </location>
</feature>
<keyword evidence="5" id="KW-0677">Repeat</keyword>
<feature type="transmembrane region" description="Helical" evidence="12">
    <location>
        <begin position="2791"/>
        <end position="2808"/>
    </location>
</feature>
<dbReference type="SUPFAM" id="SSF52047">
    <property type="entry name" value="RNI-like"/>
    <property type="match status" value="2"/>
</dbReference>
<dbReference type="InterPro" id="IPR001258">
    <property type="entry name" value="NHL_repeat"/>
</dbReference>
<dbReference type="Gene3D" id="2.60.60.20">
    <property type="entry name" value="PLAT/LH2 domain"/>
    <property type="match status" value="1"/>
</dbReference>
<dbReference type="GO" id="GO:0016020">
    <property type="term" value="C:membrane"/>
    <property type="evidence" value="ECO:0007669"/>
    <property type="project" value="UniProtKB-SubCell"/>
</dbReference>
<evidence type="ECO:0000256" key="11">
    <source>
        <dbReference type="PROSITE-ProRule" id="PRU00504"/>
    </source>
</evidence>
<dbReference type="InterPro" id="IPR051223">
    <property type="entry name" value="Polycystin"/>
</dbReference>
<keyword evidence="3 12" id="KW-0812">Transmembrane</keyword>
<feature type="transmembrane region" description="Helical" evidence="12">
    <location>
        <begin position="2337"/>
        <end position="2355"/>
    </location>
</feature>
<organism evidence="15 16">
    <name type="scientific">Adineta ricciae</name>
    <name type="common">Rotifer</name>
    <dbReference type="NCBI Taxonomy" id="249248"/>
    <lineage>
        <taxon>Eukaryota</taxon>
        <taxon>Metazoa</taxon>
        <taxon>Spiralia</taxon>
        <taxon>Gnathifera</taxon>
        <taxon>Rotifera</taxon>
        <taxon>Eurotatoria</taxon>
        <taxon>Bdelloidea</taxon>
        <taxon>Adinetida</taxon>
        <taxon>Adinetidae</taxon>
        <taxon>Adineta</taxon>
    </lineage>
</organism>
<comment type="caution">
    <text evidence="15">The sequence shown here is derived from an EMBL/GenBank/DDBJ whole genome shotgun (WGS) entry which is preliminary data.</text>
</comment>
<dbReference type="PRINTS" id="PR01433">
    <property type="entry name" value="POLYCYSTIN2"/>
</dbReference>
<dbReference type="CDD" id="cd01752">
    <property type="entry name" value="PLAT_polycystin"/>
    <property type="match status" value="1"/>
</dbReference>
<dbReference type="CDD" id="cd05819">
    <property type="entry name" value="NHL"/>
    <property type="match status" value="1"/>
</dbReference>
<comment type="caution">
    <text evidence="10">Lacks conserved residue(s) required for the propagation of feature annotation.</text>
</comment>
<comment type="subcellular location">
    <subcellularLocation>
        <location evidence="1">Membrane</location>
        <topology evidence="1">Multi-pass membrane protein</topology>
    </subcellularLocation>
</comment>
<dbReference type="InterPro" id="IPR001810">
    <property type="entry name" value="F-box_dom"/>
</dbReference>
<feature type="domain" description="F-box" evidence="14">
    <location>
        <begin position="27"/>
        <end position="74"/>
    </location>
</feature>
<reference evidence="15" key="1">
    <citation type="submission" date="2021-02" db="EMBL/GenBank/DDBJ databases">
        <authorList>
            <person name="Nowell W R."/>
        </authorList>
    </citation>
    <scope>NUCLEOTIDE SEQUENCE</scope>
</reference>
<dbReference type="OrthoDB" id="444119at2759"/>
<dbReference type="InterPro" id="IPR011042">
    <property type="entry name" value="6-blade_b-propeller_TolB-like"/>
</dbReference>
<gene>
    <name evidence="15" type="ORF">EDS130_LOCUS42103</name>
</gene>
<feature type="transmembrane region" description="Helical" evidence="12">
    <location>
        <begin position="3089"/>
        <end position="3110"/>
    </location>
</feature>
<dbReference type="InterPro" id="IPR002859">
    <property type="entry name" value="PKD/REJ-like"/>
</dbReference>
<name>A0A815SLP8_ADIRI</name>
<dbReference type="SUPFAM" id="SSF63829">
    <property type="entry name" value="Calcium-dependent phosphotriesterase"/>
    <property type="match status" value="1"/>
</dbReference>
<dbReference type="PROSITE" id="PS51125">
    <property type="entry name" value="NHL"/>
    <property type="match status" value="4"/>
</dbReference>
<evidence type="ECO:0000259" key="13">
    <source>
        <dbReference type="PROSITE" id="PS50095"/>
    </source>
</evidence>
<protein>
    <recommendedName>
        <fullName evidence="17">F-box domain-containing protein</fullName>
    </recommendedName>
</protein>
<dbReference type="SMART" id="SM00368">
    <property type="entry name" value="LRR_RI"/>
    <property type="match status" value="17"/>
</dbReference>
<evidence type="ECO:0008006" key="17">
    <source>
        <dbReference type="Google" id="ProtNLM"/>
    </source>
</evidence>
<dbReference type="InterPro" id="IPR046791">
    <property type="entry name" value="Polycystin_dom"/>
</dbReference>
<keyword evidence="4" id="KW-0732">Signal</keyword>
<evidence type="ECO:0000256" key="5">
    <source>
        <dbReference type="ARBA" id="ARBA00022737"/>
    </source>
</evidence>
<feature type="transmembrane region" description="Helical" evidence="12">
    <location>
        <begin position="2654"/>
        <end position="2677"/>
    </location>
</feature>
<dbReference type="SUPFAM" id="SSF101898">
    <property type="entry name" value="NHL repeat"/>
    <property type="match status" value="1"/>
</dbReference>
<dbReference type="SUPFAM" id="SSF49723">
    <property type="entry name" value="Lipase/lipooxygenase domain (PLAT/LH2 domain)"/>
    <property type="match status" value="1"/>
</dbReference>
<evidence type="ECO:0000256" key="8">
    <source>
        <dbReference type="ARBA" id="ARBA00023180"/>
    </source>
</evidence>
<evidence type="ECO:0000256" key="12">
    <source>
        <dbReference type="SAM" id="Phobius"/>
    </source>
</evidence>
<dbReference type="GO" id="GO:0050982">
    <property type="term" value="P:detection of mechanical stimulus"/>
    <property type="evidence" value="ECO:0007669"/>
    <property type="project" value="TreeGrafter"/>
</dbReference>
<dbReference type="Pfam" id="PF01477">
    <property type="entry name" value="PLAT"/>
    <property type="match status" value="1"/>
</dbReference>
<dbReference type="InterPro" id="IPR032675">
    <property type="entry name" value="LRR_dom_sf"/>
</dbReference>
<feature type="repeat" description="NHL" evidence="11">
    <location>
        <begin position="766"/>
        <end position="803"/>
    </location>
</feature>
<dbReference type="InterPro" id="IPR036392">
    <property type="entry name" value="PLAT/LH2_dom_sf"/>
</dbReference>
<dbReference type="GO" id="GO:0005262">
    <property type="term" value="F:calcium channel activity"/>
    <property type="evidence" value="ECO:0007669"/>
    <property type="project" value="TreeGrafter"/>
</dbReference>
<feature type="repeat" description="NHL" evidence="11">
    <location>
        <begin position="1089"/>
        <end position="1128"/>
    </location>
</feature>
<sequence length="3395" mass="380425">MSPHMHLKGTELPHTLTVFFVMSNRIGVSLLTLPVELVYRILDHQDEYTILCSMRNVCQRLDIIVNGYYQYQSVITLDFFGSNLDDIQAQRLAVALRHNTSITLLDLAYNNIRNTGIEKLAGIFNSNQTVITTLCLDSNDFTTAGFIHLATALHNNKTLTFLRLASNSLDDVDAQHLSNALRQNKVLTILKLQDNRIGDTGAKYLANALENNTTLTTLDLTENVITDVGVQDLAEALHKNKTIIALYLESNNITCTGAQYLANVLNDSANLTLLNLRKNSIETDGIRYIADALQNNTVLAELYLGFNLVADDGVKYLTEALQNNTTLTVLDLTNADIRVKGTQYLADLLISDNTKLSKLYLKNNFVEDVGSQHLANALLSNTTLTLLDLQTNEIGVDGIQYLANALRQNRTLEIFDPANNQFGTVGIQYLADALHENTTLLRLHFEENGVGDLEAQYLANTLHINRTLTVLSLSNEKIGDDGAVSLARALLYNKTLTTLDLRNCQIQDIGAQHFAEVLRKNMTLEKLNLGGNQITDVGAQHLADALHMNTTLNTFLIGSNPFGHHGAHRLADALCNNLKLIRLDLRNIMTNDDVRQQIRNNIERNKRRVEGTSVNQPKLCPAATWNATATTFATSSTIGSYPYAVFIDQNNKIYVANRQMSSIQVWINDSSLPKTIAIRNNSYPITLFATDNGTIYVGDNNNYVTSWLLNQTGNQSSLYTGGTCYSLFIDKNNSLYCSLSNNHIVIKRSLNSSDNQTAIVAGSKCFGFLGNSLYYPRGIFVDKNYSLYVADSQNHRVQLFRSGAGNTTTIAGWGAPATITLYYPIDVMADADGYIYIVDYNNYRIVGSSSHGFRCVVGCTGSSGSAANQLSYSWTMAFDIYGNIFVADSNNNRIQKFSLATNSCDATTVAYQTSTPSVGTINTTNMQSISHKTGISYNRPKLCVNASWTVNATTFVNRSTFVMYPWNVFVDTNDTIYTIDQNYGILHMWLKGNITMSKNISQSQSVSYGFFVTGSGDIYVDNGGRYGQISKWPMNTSNAIPVMDVPQSCFDLFIDSNNILYCSISTFNEVVAKSLSDMSSSLRTVAGTGCSGSTSYELAIPRGIFVNADFDLYVADYGNRRVQLFQSGQKNATTVAGSGALGTITLNCPTDIVLDNDDYLFIVDSCDSRIIGSGPDGFQCIAGCSGSSGSASDKLNNPWYMAFDSNGNIYVSDCGNSRIQLFTLEKSLCETSTSTTADTSLTPSLPSSNTNCFSPFITLIPSTSSLSSPLQYRRSQDFSISSYLQLNCSLSLSTTIKWTITNCTSACSSIPIQLPQTLVTTSTELFIPGKTLTYGTYQFTLSVTMIASYHLSSSSSAYVKIIPSGITPNLIQFGTSMITRGYQQQLTLDPGAFSVDPDALTFNATNWKYKYFCRIYNKYNFPNIAGNLLTIDDPQVDTVNPSCVSQRSGNTSKLNYTGPTSSRMSSLTLLPNALTSNETYQFMVQLENRLNSSTQATGYLLVQTEDSQPELIAISCVISTLCVPNQQYQFVNPTTQVALFSLCVGTCMSINNITWNVYHGIINASTNVMEWTLFGQTQKYQNIWFFGSNTSNFTATNNLFLAQPSIQFWRFEVVYSFSQQISFSAMNFKVNTPPQNGSCTISPLNGTTSTLFTITCSQWIDDDGIQDYSFYSWTTDPNERTILGYSSLSSIQLRLPAVNKNISSFLRISVQIRDRMSCVTDYNMSTVTVDSDTTQIADFVNSAQQSSNTRGLTNNPIVQILASGSQNTVGQVISSLSQEFNRINGETVENAVANGVPASNIAVSTLDSTSQPTSSSGTNASALDEFNKQLNTYASVRDLLITFTTNLQPATAPVIQLQASSLAQLTQATNQLTRSTATIAAQKCYQLAVTLHSLAMKIPFEDVQASTTLIAQCASNALNAVNGPLQQRTTVLDLDSSRANAFPQDYDTDLESEWNNPRQLSLLGVNGQLGDSLEKNRNLYYQKQAANEISLLKTQTMSLLTASLNIHLNIGQNLDINTPSMCLSLETTSIDTLVNKSIKQTSTSQIRMPSTFQFNTTNTQTISLRSMIEPLASAGNVSSQSRTNLSRSISFSILDTNGKSIPIQTTFDHPIELIIPRDSFLVVPPMSLQNVTSFNSSTASPHQQLFNLHFVNITNPSFTVSVHLEMHPLNTSLAYLFIYRFDTAPILNSSHQQIDGWSLFCPHNLTNDTVYNYFIDNNRTKGHQSIIFGLRQLNTTEQSDQCSNTSVTLQQPPVSNQSFIFTSNYELRTFTSGCYYLDTNSNWQSEGVLVGPLTNHQQTQCLSTHLTTFAGGFLVLPAPINWNYVFSNADFTRNKTIYITLICVSILYLLLLVYARYKDKKDLEKLGVTPLPDNQPSDQYFYQILIFTGHRAYSNTNSKVHFILAGDDDETQVRTLADPHRKILQRGGIDAFVMTVPKSLGPLNYIHIWHDNSGKGASASWFLKYVIVRDLQTLDKSYFICQRWLAVEKDDGMIERVLPVAGEHQRQEFSYLLSKQAYHSVAEGHLWFSIFSRPPSNRFTRVQRCTCCFVLLLTSMLLNILYYDQVAAAKASVNTASLAFGPLHITPEQISIGVIVELLSFLPSILLVQFFRRIEPKRLQQQLSPLRQAIYKINPSDAITETNRKKRSRMTFPWWCLFIAYALSFSIVAVSMFFVIVRGIEFGDVKTQKWLTSLLTSFFSSIFLIQPAKIIGVAIIFALFIRNTNNDQQAAEFIDDDENHPQLNNDEQYLHSLNTQSPFVHRSKTRADRLDQAELAYIRDRRLKEIQMWSIIREIFTYLTFLALLYVITYSNINQHAFYEVRHLRQFFHNTKQVNNDYTQVSTVDQYWNWLQNSFANNIRAQQWYNTDPPRNLSGFINDKSNRLIGWVTMRQLRVKSHSCQLKSSIQQLFTHCSDDYSFSNKEKESFQPGWIPYQQINNQSQPFSSAVEQAFIYRTEDQLDTYSVVGNHHTYGGDGYVYEFRGRLSDLQTNLSRLHQLQWIDSQTRAVIIQFTLYNPNVQLFTFATLLTEYLSVGSLDPQSRFEPISFQVFTSLSQLICTIFYMIFIVHMMIGEIRSFTKLKSDYFHQFWSLINLGIIVCSWTNVGIYVWRYCESLRIGHLFEQTNGYVYINLQLAVYINDVFTYLLAFSCFFGTIKFIKLCRFNHRLMLFARTLQYAARELISFAFMFTIVFMAFVILFYLLFVSKLSSCSSVLQTVRMLFEITLMKFDAHELSGAAAFLGPFCFSLFILIVVFVCMSMFLTIVNDSFRVVRDMGKTQASHDQHIFSFMTGKLRTWIGIGNSNDLYQMEEIRSTYYDPISRFPDKMDELLDALNRAVHFRTSQSDIGSCVGFDPSALDDPTQSDSCRVKIQLLLNSFKLNALKLAASQRIFIQH</sequence>
<dbReference type="InterPro" id="IPR001611">
    <property type="entry name" value="Leu-rich_rpt"/>
</dbReference>